<feature type="compositionally biased region" description="Low complexity" evidence="12">
    <location>
        <begin position="516"/>
        <end position="537"/>
    </location>
</feature>
<dbReference type="FunFam" id="3.30.40.10:FF:000416">
    <property type="entry name" value="RBR-type E3 ubiquitin transferase"/>
    <property type="match status" value="1"/>
</dbReference>
<name>A0A0H1BGV5_9EURO</name>
<evidence type="ECO:0000256" key="9">
    <source>
        <dbReference type="ARBA" id="ARBA00022833"/>
    </source>
</evidence>
<dbReference type="Proteomes" id="UP000053573">
    <property type="component" value="Unassembled WGS sequence"/>
</dbReference>
<dbReference type="InterPro" id="IPR031127">
    <property type="entry name" value="E3_UB_ligase_RBR"/>
</dbReference>
<dbReference type="PROSITE" id="PS51873">
    <property type="entry name" value="TRIAD"/>
    <property type="match status" value="1"/>
</dbReference>
<dbReference type="GO" id="GO:0016567">
    <property type="term" value="P:protein ubiquitination"/>
    <property type="evidence" value="ECO:0007669"/>
    <property type="project" value="InterPro"/>
</dbReference>
<evidence type="ECO:0000256" key="4">
    <source>
        <dbReference type="ARBA" id="ARBA00022679"/>
    </source>
</evidence>
<keyword evidence="5" id="KW-0479">Metal-binding</keyword>
<dbReference type="Gene3D" id="1.20.120.1750">
    <property type="match status" value="1"/>
</dbReference>
<keyword evidence="8" id="KW-0833">Ubl conjugation pathway</keyword>
<dbReference type="CDD" id="cd20354">
    <property type="entry name" value="Rcat_RBR_RNF14"/>
    <property type="match status" value="1"/>
</dbReference>
<dbReference type="InterPro" id="IPR013083">
    <property type="entry name" value="Znf_RING/FYVE/PHD"/>
</dbReference>
<proteinExistence type="inferred from homology"/>
<evidence type="ECO:0000256" key="5">
    <source>
        <dbReference type="ARBA" id="ARBA00022723"/>
    </source>
</evidence>
<evidence type="ECO:0000259" key="13">
    <source>
        <dbReference type="PROSITE" id="PS50089"/>
    </source>
</evidence>
<keyword evidence="6" id="KW-0677">Repeat</keyword>
<dbReference type="InterPro" id="IPR002867">
    <property type="entry name" value="IBR_dom"/>
</dbReference>
<dbReference type="InterPro" id="IPR016135">
    <property type="entry name" value="UBQ-conjugating_enzyme/RWD"/>
</dbReference>
<dbReference type="SUPFAM" id="SSF54495">
    <property type="entry name" value="UBC-like"/>
    <property type="match status" value="1"/>
</dbReference>
<dbReference type="Pfam" id="PF22605">
    <property type="entry name" value="IBR_2"/>
    <property type="match status" value="1"/>
</dbReference>
<dbReference type="STRING" id="2060906.A0A0H1BGV5"/>
<evidence type="ECO:0000256" key="10">
    <source>
        <dbReference type="ARBA" id="ARBA00044508"/>
    </source>
</evidence>
<dbReference type="AlphaFoldDB" id="A0A0H1BGV5"/>
<comment type="caution">
    <text evidence="16">The sequence shown here is derived from an EMBL/GenBank/DDBJ whole genome shotgun (WGS) entry which is preliminary data.</text>
</comment>
<dbReference type="PANTHER" id="PTHR11685">
    <property type="entry name" value="RBR FAMILY RING FINGER AND IBR DOMAIN-CONTAINING"/>
    <property type="match status" value="1"/>
</dbReference>
<gene>
    <name evidence="16" type="ORF">EMPG_13867</name>
</gene>
<evidence type="ECO:0000313" key="16">
    <source>
        <dbReference type="EMBL" id="KLJ10759.1"/>
    </source>
</evidence>
<dbReference type="CDD" id="cd23134">
    <property type="entry name" value="RING-HC_ITT1-like"/>
    <property type="match status" value="1"/>
</dbReference>
<comment type="pathway">
    <text evidence="2">Protein modification; protein ubiquitination.</text>
</comment>
<evidence type="ECO:0000259" key="15">
    <source>
        <dbReference type="PROSITE" id="PS51873"/>
    </source>
</evidence>
<dbReference type="EMBL" id="LDEV01001910">
    <property type="protein sequence ID" value="KLJ10759.1"/>
    <property type="molecule type" value="Genomic_DNA"/>
</dbReference>
<dbReference type="Pfam" id="PF05773">
    <property type="entry name" value="RWD"/>
    <property type="match status" value="1"/>
</dbReference>
<evidence type="ECO:0000313" key="17">
    <source>
        <dbReference type="Proteomes" id="UP000053573"/>
    </source>
</evidence>
<evidence type="ECO:0000256" key="6">
    <source>
        <dbReference type="ARBA" id="ARBA00022737"/>
    </source>
</evidence>
<evidence type="ECO:0000259" key="14">
    <source>
        <dbReference type="PROSITE" id="PS50908"/>
    </source>
</evidence>
<evidence type="ECO:0000256" key="2">
    <source>
        <dbReference type="ARBA" id="ARBA00004906"/>
    </source>
</evidence>
<dbReference type="Gene3D" id="3.10.110.10">
    <property type="entry name" value="Ubiquitin Conjugating Enzyme"/>
    <property type="match status" value="1"/>
</dbReference>
<comment type="catalytic activity">
    <reaction evidence="1">
        <text>[E2 ubiquitin-conjugating enzyme]-S-ubiquitinyl-L-cysteine + [acceptor protein]-L-lysine = [E2 ubiquitin-conjugating enzyme]-L-cysteine + [acceptor protein]-N(6)-ubiquitinyl-L-lysine.</text>
        <dbReference type="EC" id="2.3.2.31"/>
    </reaction>
</comment>
<comment type="similarity">
    <text evidence="10">Belongs to the RBR family. RNF14 subfamily.</text>
</comment>
<feature type="compositionally biased region" description="Acidic residues" evidence="12">
    <location>
        <begin position="629"/>
        <end position="642"/>
    </location>
</feature>
<feature type="compositionally biased region" description="Acidic residues" evidence="12">
    <location>
        <begin position="333"/>
        <end position="344"/>
    </location>
</feature>
<keyword evidence="4" id="KW-0808">Transferase</keyword>
<reference evidence="17" key="1">
    <citation type="journal article" date="2015" name="PLoS Genet.">
        <title>The dynamic genome and transcriptome of the human fungal pathogen Blastomyces and close relative Emmonsia.</title>
        <authorList>
            <person name="Munoz J.F."/>
            <person name="Gauthier G.M."/>
            <person name="Desjardins C.A."/>
            <person name="Gallo J.E."/>
            <person name="Holder J."/>
            <person name="Sullivan T.D."/>
            <person name="Marty A.J."/>
            <person name="Carmen J.C."/>
            <person name="Chen Z."/>
            <person name="Ding L."/>
            <person name="Gujja S."/>
            <person name="Magrini V."/>
            <person name="Misas E."/>
            <person name="Mitreva M."/>
            <person name="Priest M."/>
            <person name="Saif S."/>
            <person name="Whiston E.A."/>
            <person name="Young S."/>
            <person name="Zeng Q."/>
            <person name="Goldman W.E."/>
            <person name="Mardis E.R."/>
            <person name="Taylor J.W."/>
            <person name="McEwen J.G."/>
            <person name="Clay O.K."/>
            <person name="Klein B.S."/>
            <person name="Cuomo C.A."/>
        </authorList>
    </citation>
    <scope>NUCLEOTIDE SEQUENCE [LARGE SCALE GENOMIC DNA]</scope>
    <source>
        <strain evidence="17">UAMH 139</strain>
    </source>
</reference>
<feature type="domain" description="RING-type" evidence="15">
    <location>
        <begin position="192"/>
        <end position="470"/>
    </location>
</feature>
<feature type="domain" description="RING-type" evidence="13">
    <location>
        <begin position="196"/>
        <end position="230"/>
    </location>
</feature>
<accession>A0A0H1BGV5</accession>
<dbReference type="SUPFAM" id="SSF57850">
    <property type="entry name" value="RING/U-box"/>
    <property type="match status" value="2"/>
</dbReference>
<dbReference type="InterPro" id="IPR054694">
    <property type="entry name" value="Parkin-like_IBR"/>
</dbReference>
<dbReference type="PROSITE" id="PS50908">
    <property type="entry name" value="RWD"/>
    <property type="match status" value="1"/>
</dbReference>
<dbReference type="Gene3D" id="3.30.40.10">
    <property type="entry name" value="Zinc/RING finger domain, C3HC4 (zinc finger)"/>
    <property type="match status" value="1"/>
</dbReference>
<keyword evidence="17" id="KW-1185">Reference proteome</keyword>
<dbReference type="PROSITE" id="PS00518">
    <property type="entry name" value="ZF_RING_1"/>
    <property type="match status" value="1"/>
</dbReference>
<dbReference type="InterPro" id="IPR017907">
    <property type="entry name" value="Znf_RING_CS"/>
</dbReference>
<evidence type="ECO:0000256" key="3">
    <source>
        <dbReference type="ARBA" id="ARBA00012251"/>
    </source>
</evidence>
<feature type="region of interest" description="Disordered" evidence="12">
    <location>
        <begin position="516"/>
        <end position="642"/>
    </location>
</feature>
<dbReference type="InterPro" id="IPR047548">
    <property type="entry name" value="Rcat_RBR_RNF14"/>
</dbReference>
<keyword evidence="9" id="KW-0862">Zinc</keyword>
<feature type="region of interest" description="Disordered" evidence="12">
    <location>
        <begin position="325"/>
        <end position="359"/>
    </location>
</feature>
<feature type="domain" description="RWD" evidence="14">
    <location>
        <begin position="11"/>
        <end position="156"/>
    </location>
</feature>
<dbReference type="GO" id="GO:0061630">
    <property type="term" value="F:ubiquitin protein ligase activity"/>
    <property type="evidence" value="ECO:0007669"/>
    <property type="project" value="UniProtKB-EC"/>
</dbReference>
<dbReference type="Pfam" id="PF01485">
    <property type="entry name" value="IBR"/>
    <property type="match status" value="1"/>
</dbReference>
<dbReference type="PROSITE" id="PS50089">
    <property type="entry name" value="ZF_RING_2"/>
    <property type="match status" value="1"/>
</dbReference>
<protein>
    <recommendedName>
        <fullName evidence="3">RBR-type E3 ubiquitin transferase</fullName>
        <ecNumber evidence="3">2.3.2.31</ecNumber>
    </recommendedName>
</protein>
<evidence type="ECO:0000256" key="1">
    <source>
        <dbReference type="ARBA" id="ARBA00001798"/>
    </source>
</evidence>
<dbReference type="EC" id="2.3.2.31" evidence="3"/>
<dbReference type="InterPro" id="IPR044066">
    <property type="entry name" value="TRIAD_supradom"/>
</dbReference>
<dbReference type="InterPro" id="IPR001841">
    <property type="entry name" value="Znf_RING"/>
</dbReference>
<dbReference type="CDD" id="cd23820">
    <property type="entry name" value="RWD_RNF14"/>
    <property type="match status" value="1"/>
</dbReference>
<feature type="compositionally biased region" description="Pro residues" evidence="12">
    <location>
        <begin position="542"/>
        <end position="551"/>
    </location>
</feature>
<dbReference type="InterPro" id="IPR006575">
    <property type="entry name" value="RWD_dom"/>
</dbReference>
<feature type="region of interest" description="Disordered" evidence="12">
    <location>
        <begin position="250"/>
        <end position="277"/>
    </location>
</feature>
<sequence>MDDLCEDERAVELSSIAAIYPEILIDPDSKFKAFLELPVSPTKPLKVIFQRPQSSLPTPPASLSTREDGNTLHADAEEVVPCYLSYLPPLRLEIEIPDGYPALAPPHFSITTNPDWLPPSKVAELVTDGKRLWEECGKDVVIFAYIDHLQQLGERSFDLSSDPESPVTLSRDLKVALMDFDMQTQRQKFEQETFECGVCLEPKKGASCHRMLLCSHVFCINCLQGFYNTCIKEGDVDKVKCLAPECGRDSANGPQDEQLEGLTPGRPRKKDRSLNPSELLQIPLDQEVVQRYVHFKRKRKLEADRTTIYCPRQWCQGAARSKRHPKTTYSINEEMELSDDEDDENSRTPFDPLGTEDQLPPKSERLSVCEDCSYAFCCVCKKGWHGELAFCYPRRAAELSAAEKANEEYIKLYTAPCPTCDTRCQKAMGCNHMICFKCNTHFCYLCSSWLFESNPYSHFNAPESSCYMRLWELEEGHDSGPGGGPNWDAAAAQIQAEMDSEDDDAEDLEREIAAETANNNNNNGQGANNRARNQNQQHQRHPPPPPAPAPPNVARFRAPPPAPVPPGANANQQNGRRPNDAARAAAAERQLQVQAMAEVRGLQRNPPNAPPPPRQMPGLQRFLELVQNDQEDEWDSDELEDF</sequence>
<dbReference type="OrthoDB" id="1431934at2759"/>
<evidence type="ECO:0000256" key="7">
    <source>
        <dbReference type="ARBA" id="ARBA00022771"/>
    </source>
</evidence>
<keyword evidence="7 11" id="KW-0863">Zinc-finger</keyword>
<dbReference type="GO" id="GO:0008270">
    <property type="term" value="F:zinc ion binding"/>
    <property type="evidence" value="ECO:0007669"/>
    <property type="project" value="UniProtKB-KW"/>
</dbReference>
<evidence type="ECO:0000256" key="8">
    <source>
        <dbReference type="ARBA" id="ARBA00022786"/>
    </source>
</evidence>
<evidence type="ECO:0000256" key="12">
    <source>
        <dbReference type="SAM" id="MobiDB-lite"/>
    </source>
</evidence>
<organism evidence="16 17">
    <name type="scientific">Blastomyces silverae</name>
    <dbReference type="NCBI Taxonomy" id="2060906"/>
    <lineage>
        <taxon>Eukaryota</taxon>
        <taxon>Fungi</taxon>
        <taxon>Dikarya</taxon>
        <taxon>Ascomycota</taxon>
        <taxon>Pezizomycotina</taxon>
        <taxon>Eurotiomycetes</taxon>
        <taxon>Eurotiomycetidae</taxon>
        <taxon>Onygenales</taxon>
        <taxon>Ajellomycetaceae</taxon>
        <taxon>Blastomyces</taxon>
    </lineage>
</organism>
<evidence type="ECO:0000256" key="11">
    <source>
        <dbReference type="PROSITE-ProRule" id="PRU00175"/>
    </source>
</evidence>
<dbReference type="SMART" id="SM00647">
    <property type="entry name" value="IBR"/>
    <property type="match status" value="2"/>
</dbReference>